<evidence type="ECO:0000259" key="9">
    <source>
        <dbReference type="PROSITE" id="PS50839"/>
    </source>
</evidence>
<evidence type="ECO:0000256" key="5">
    <source>
        <dbReference type="ARBA" id="ARBA00023136"/>
    </source>
</evidence>
<dbReference type="Pfam" id="PF03924">
    <property type="entry name" value="CHASE"/>
    <property type="match status" value="1"/>
</dbReference>
<dbReference type="GO" id="GO:1902201">
    <property type="term" value="P:negative regulation of bacterial-type flagellum-dependent cell motility"/>
    <property type="evidence" value="ECO:0007669"/>
    <property type="project" value="TreeGrafter"/>
</dbReference>
<dbReference type="EC" id="2.7.7.65" evidence="2"/>
<comment type="subcellular location">
    <subcellularLocation>
        <location evidence="1">Membrane</location>
    </subcellularLocation>
</comment>
<evidence type="ECO:0000313" key="11">
    <source>
        <dbReference type="EMBL" id="MBA5638563.1"/>
    </source>
</evidence>
<name>A0A7W2ICS5_9BURK</name>
<dbReference type="GO" id="GO:0052621">
    <property type="term" value="F:diguanylate cyclase activity"/>
    <property type="evidence" value="ECO:0007669"/>
    <property type="project" value="UniProtKB-EC"/>
</dbReference>
<comment type="caution">
    <text evidence="11">The sequence shown here is derived from an EMBL/GenBank/DDBJ whole genome shotgun (WGS) entry which is preliminary data.</text>
</comment>
<dbReference type="Gene3D" id="3.30.450.40">
    <property type="match status" value="1"/>
</dbReference>
<dbReference type="SMART" id="SM01079">
    <property type="entry name" value="CHASE"/>
    <property type="match status" value="1"/>
</dbReference>
<evidence type="ECO:0000256" key="1">
    <source>
        <dbReference type="ARBA" id="ARBA00004370"/>
    </source>
</evidence>
<evidence type="ECO:0000256" key="3">
    <source>
        <dbReference type="ARBA" id="ARBA00022692"/>
    </source>
</evidence>
<dbReference type="SUPFAM" id="SSF55781">
    <property type="entry name" value="GAF domain-like"/>
    <property type="match status" value="1"/>
</dbReference>
<dbReference type="CDD" id="cd01949">
    <property type="entry name" value="GGDEF"/>
    <property type="match status" value="1"/>
</dbReference>
<dbReference type="GO" id="GO:0043709">
    <property type="term" value="P:cell adhesion involved in single-species biofilm formation"/>
    <property type="evidence" value="ECO:0007669"/>
    <property type="project" value="TreeGrafter"/>
</dbReference>
<dbReference type="Proteomes" id="UP000534388">
    <property type="component" value="Unassembled WGS sequence"/>
</dbReference>
<comment type="catalytic activity">
    <reaction evidence="6">
        <text>2 GTP = 3',3'-c-di-GMP + 2 diphosphate</text>
        <dbReference type="Rhea" id="RHEA:24898"/>
        <dbReference type="ChEBI" id="CHEBI:33019"/>
        <dbReference type="ChEBI" id="CHEBI:37565"/>
        <dbReference type="ChEBI" id="CHEBI:58805"/>
        <dbReference type="EC" id="2.7.7.65"/>
    </reaction>
</comment>
<dbReference type="Pfam" id="PF00990">
    <property type="entry name" value="GGDEF"/>
    <property type="match status" value="1"/>
</dbReference>
<evidence type="ECO:0000256" key="7">
    <source>
        <dbReference type="SAM" id="Coils"/>
    </source>
</evidence>
<feature type="transmembrane region" description="Helical" evidence="8">
    <location>
        <begin position="332"/>
        <end position="355"/>
    </location>
</feature>
<dbReference type="PROSITE" id="PS50887">
    <property type="entry name" value="GGDEF"/>
    <property type="match status" value="1"/>
</dbReference>
<dbReference type="SUPFAM" id="SSF55073">
    <property type="entry name" value="Nucleotide cyclase"/>
    <property type="match status" value="1"/>
</dbReference>
<dbReference type="InterPro" id="IPR000014">
    <property type="entry name" value="PAS"/>
</dbReference>
<dbReference type="CDD" id="cd00130">
    <property type="entry name" value="PAS"/>
    <property type="match status" value="1"/>
</dbReference>
<evidence type="ECO:0000256" key="4">
    <source>
        <dbReference type="ARBA" id="ARBA00022989"/>
    </source>
</evidence>
<dbReference type="Gene3D" id="3.30.450.350">
    <property type="entry name" value="CHASE domain"/>
    <property type="match status" value="1"/>
</dbReference>
<sequence length="841" mass="90879">MTDKKQQAPHLPNRGNGRALPAVAALACGLLLTAGLCLLIVRYQNAQLRERFESDTARLTALTQTQLLAHFETLLGVKGLFAASDTVDRRQFQRFLAQQDLKKNHPGFQAIQFVRMVPAAQRQPYLDAMRADAGSMPEGAPRFDIKPPGARPVHYVIEFTVPMEGNGAAIGLDLASMPSHLTALELGRDSGLPVATERVKLVQDPSGQAGFVMRVPLYRNGMPTQTVEQRQLALLGFGAIVYRVGDLMKEVIDPQLIPHMRIRIVDTGYVRGSGPPLAVPAPMFDSREAYPEVVPGGAELPGLVTHHPIEIGQRGWRLDFVARDGDRYGHNYLLPASVAVSGVVISLLIAVQLVALDRRRVLAAQLAAALAEQKAIVDNATVGIELVRDRTIRSSNQGAAGMLGYEPAEIIGRSTRAKFPSDEAYRAFGEQVYPTLLTGRSWSGDVEWVRKDGSHTWCRLHGKLVDVARPDGDSIWVSYDIGAQRQADAALQAANADLQRSLAQVARTQREVADLSELSGFLQACPALDDALDCIGEFALRLFPDSSGVVYMMEADRETLSARATWGPAPALPTLTADACWALRRGKAYRMERASASLCCPHLGAGHDAADAPYACFPLAAQANTFGLLSIRHGGPATHAAAELRYQLATAMAEHIGLALANMLLRDTLRQQSVRDPLTGLHNRRHLAEVLPRELARAHRSGAGLAVAIVDVDHFKRFNDRHGHDAGDAVLVAVAQAMLAQVRQGDLVCRYGGEEFVVLLTDIDVTLGESRSEQIRLAISQLAPAHLGQPLGQITASLGLAFYPQHGGTADSLLKSADTALYRAKEDGRNRVCVSAAPAPA</sequence>
<evidence type="ECO:0000259" key="10">
    <source>
        <dbReference type="PROSITE" id="PS50887"/>
    </source>
</evidence>
<dbReference type="SUPFAM" id="SSF55785">
    <property type="entry name" value="PYP-like sensor domain (PAS domain)"/>
    <property type="match status" value="1"/>
</dbReference>
<dbReference type="FunFam" id="3.30.70.270:FF:000001">
    <property type="entry name" value="Diguanylate cyclase domain protein"/>
    <property type="match status" value="1"/>
</dbReference>
<dbReference type="Gene3D" id="3.30.70.270">
    <property type="match status" value="1"/>
</dbReference>
<dbReference type="InterPro" id="IPR035965">
    <property type="entry name" value="PAS-like_dom_sf"/>
</dbReference>
<dbReference type="PANTHER" id="PTHR45138">
    <property type="entry name" value="REGULATORY COMPONENTS OF SENSORY TRANSDUCTION SYSTEM"/>
    <property type="match status" value="1"/>
</dbReference>
<dbReference type="NCBIfam" id="TIGR00254">
    <property type="entry name" value="GGDEF"/>
    <property type="match status" value="1"/>
</dbReference>
<dbReference type="InterPro" id="IPR042240">
    <property type="entry name" value="CHASE_sf"/>
</dbReference>
<dbReference type="NCBIfam" id="TIGR00229">
    <property type="entry name" value="sensory_box"/>
    <property type="match status" value="1"/>
</dbReference>
<dbReference type="Pfam" id="PF13492">
    <property type="entry name" value="GAF_3"/>
    <property type="match status" value="1"/>
</dbReference>
<keyword evidence="4 8" id="KW-1133">Transmembrane helix</keyword>
<accession>A0A7W2ICS5</accession>
<feature type="transmembrane region" description="Helical" evidence="8">
    <location>
        <begin position="20"/>
        <end position="41"/>
    </location>
</feature>
<evidence type="ECO:0000313" key="12">
    <source>
        <dbReference type="Proteomes" id="UP000534388"/>
    </source>
</evidence>
<dbReference type="InterPro" id="IPR029787">
    <property type="entry name" value="Nucleotide_cyclase"/>
</dbReference>
<dbReference type="AlphaFoldDB" id="A0A7W2ICS5"/>
<dbReference type="InterPro" id="IPR029016">
    <property type="entry name" value="GAF-like_dom_sf"/>
</dbReference>
<keyword evidence="5 8" id="KW-0472">Membrane</keyword>
<keyword evidence="12" id="KW-1185">Reference proteome</keyword>
<feature type="domain" description="CHASE" evidence="9">
    <location>
        <begin position="83"/>
        <end position="251"/>
    </location>
</feature>
<evidence type="ECO:0000256" key="6">
    <source>
        <dbReference type="ARBA" id="ARBA00034247"/>
    </source>
</evidence>
<gene>
    <name evidence="11" type="ORF">H3H37_16000</name>
</gene>
<dbReference type="SMART" id="SM00065">
    <property type="entry name" value="GAF"/>
    <property type="match status" value="1"/>
</dbReference>
<feature type="domain" description="GGDEF" evidence="10">
    <location>
        <begin position="703"/>
        <end position="837"/>
    </location>
</feature>
<dbReference type="InterPro" id="IPR000160">
    <property type="entry name" value="GGDEF_dom"/>
</dbReference>
<dbReference type="GO" id="GO:0005886">
    <property type="term" value="C:plasma membrane"/>
    <property type="evidence" value="ECO:0007669"/>
    <property type="project" value="TreeGrafter"/>
</dbReference>
<feature type="coiled-coil region" evidence="7">
    <location>
        <begin position="491"/>
        <end position="518"/>
    </location>
</feature>
<organism evidence="11 12">
    <name type="scientific">Rugamonas brunnea</name>
    <dbReference type="NCBI Taxonomy" id="2758569"/>
    <lineage>
        <taxon>Bacteria</taxon>
        <taxon>Pseudomonadati</taxon>
        <taxon>Pseudomonadota</taxon>
        <taxon>Betaproteobacteria</taxon>
        <taxon>Burkholderiales</taxon>
        <taxon>Oxalobacteraceae</taxon>
        <taxon>Telluria group</taxon>
        <taxon>Rugamonas</taxon>
    </lineage>
</organism>
<dbReference type="InterPro" id="IPR050469">
    <property type="entry name" value="Diguanylate_Cyclase"/>
</dbReference>
<dbReference type="SMART" id="SM00267">
    <property type="entry name" value="GGDEF"/>
    <property type="match status" value="1"/>
</dbReference>
<reference evidence="11 12" key="1">
    <citation type="submission" date="2020-07" db="EMBL/GenBank/DDBJ databases">
        <title>Novel species isolated from subtropical streams in China.</title>
        <authorList>
            <person name="Lu H."/>
        </authorList>
    </citation>
    <scope>NUCLEOTIDE SEQUENCE [LARGE SCALE GENOMIC DNA]</scope>
    <source>
        <strain evidence="11 12">LX20W</strain>
    </source>
</reference>
<dbReference type="Pfam" id="PF13426">
    <property type="entry name" value="PAS_9"/>
    <property type="match status" value="1"/>
</dbReference>
<evidence type="ECO:0000256" key="8">
    <source>
        <dbReference type="SAM" id="Phobius"/>
    </source>
</evidence>
<dbReference type="InterPro" id="IPR043128">
    <property type="entry name" value="Rev_trsase/Diguanyl_cyclase"/>
</dbReference>
<keyword evidence="3 8" id="KW-0812">Transmembrane</keyword>
<dbReference type="InterPro" id="IPR006189">
    <property type="entry name" value="CHASE_dom"/>
</dbReference>
<dbReference type="InterPro" id="IPR003018">
    <property type="entry name" value="GAF"/>
</dbReference>
<dbReference type="EMBL" id="JACEZT010000010">
    <property type="protein sequence ID" value="MBA5638563.1"/>
    <property type="molecule type" value="Genomic_DNA"/>
</dbReference>
<dbReference type="RefSeq" id="WP_182164247.1">
    <property type="nucleotide sequence ID" value="NZ_JACEZT010000010.1"/>
</dbReference>
<dbReference type="Gene3D" id="3.30.450.20">
    <property type="entry name" value="PAS domain"/>
    <property type="match status" value="1"/>
</dbReference>
<dbReference type="PANTHER" id="PTHR45138:SF9">
    <property type="entry name" value="DIGUANYLATE CYCLASE DGCM-RELATED"/>
    <property type="match status" value="1"/>
</dbReference>
<evidence type="ECO:0000256" key="2">
    <source>
        <dbReference type="ARBA" id="ARBA00012528"/>
    </source>
</evidence>
<keyword evidence="7" id="KW-0175">Coiled coil</keyword>
<dbReference type="PROSITE" id="PS50839">
    <property type="entry name" value="CHASE"/>
    <property type="match status" value="1"/>
</dbReference>
<dbReference type="GO" id="GO:0007165">
    <property type="term" value="P:signal transduction"/>
    <property type="evidence" value="ECO:0007669"/>
    <property type="project" value="UniProtKB-ARBA"/>
</dbReference>
<protein>
    <recommendedName>
        <fullName evidence="2">diguanylate cyclase</fullName>
        <ecNumber evidence="2">2.7.7.65</ecNumber>
    </recommendedName>
</protein>
<proteinExistence type="predicted"/>